<dbReference type="InterPro" id="IPR036597">
    <property type="entry name" value="Fido-like_dom_sf"/>
</dbReference>
<dbReference type="PIRSF" id="PIRSF038925">
    <property type="entry name" value="AMP-prot_trans"/>
    <property type="match status" value="1"/>
</dbReference>
<dbReference type="Pfam" id="PF02661">
    <property type="entry name" value="Fic"/>
    <property type="match status" value="1"/>
</dbReference>
<dbReference type="PANTHER" id="PTHR13504">
    <property type="entry name" value="FIDO DOMAIN-CONTAINING PROTEIN DDB_G0283145"/>
    <property type="match status" value="1"/>
</dbReference>
<dbReference type="Pfam" id="PF21248">
    <property type="entry name" value="SoFic-like_C"/>
    <property type="match status" value="1"/>
</dbReference>
<dbReference type="Proteomes" id="UP001501682">
    <property type="component" value="Unassembled WGS sequence"/>
</dbReference>
<dbReference type="InterPro" id="IPR048770">
    <property type="entry name" value="SoFic-like_C"/>
</dbReference>
<accession>A0ABP8CZD6</accession>
<gene>
    <name evidence="2" type="ORF">GCM10022292_26980</name>
</gene>
<dbReference type="InterPro" id="IPR026287">
    <property type="entry name" value="SoFic-like"/>
</dbReference>
<dbReference type="SUPFAM" id="SSF140931">
    <property type="entry name" value="Fic-like"/>
    <property type="match status" value="1"/>
</dbReference>
<dbReference type="Pfam" id="PF13784">
    <property type="entry name" value="Fic_N"/>
    <property type="match status" value="1"/>
</dbReference>
<organism evidence="2 3">
    <name type="scientific">Winogradskyella damuponensis</name>
    <dbReference type="NCBI Taxonomy" id="943939"/>
    <lineage>
        <taxon>Bacteria</taxon>
        <taxon>Pseudomonadati</taxon>
        <taxon>Bacteroidota</taxon>
        <taxon>Flavobacteriia</taxon>
        <taxon>Flavobacteriales</taxon>
        <taxon>Flavobacteriaceae</taxon>
        <taxon>Winogradskyella</taxon>
    </lineage>
</organism>
<sequence>MYILENLPLKTDFETKRVLKKLPNARAALAELKGVAATMPNPSILINTLALQEAKDSSAVENIITTHDELFKAELNMNLVKNIAAKEVQNYASALKIGYEFVYKNRLITNSSILTIHKELEQNNAGYRTLPGTDLKNDKTKEIVYTPPQSKLVVKDLMSNLVDYINNDELDDLDPLIKMAIIHHQFESIHPFYDGNGRLGRIINILYLVRRNLLEYPSLYLSRYIIQNKATYYSLLQDVRDSNNWESWICFILDAVESVSIQAIKLITDMKREMQNYKFFIRDNFKFYSQDLINNLFKHPYTKIEFLQKDLKVSRQTASKYLNELANSDGNILTKVIIGRDNYFVNNSLLKLFSEYDYKL</sequence>
<dbReference type="EMBL" id="BAABCB010000028">
    <property type="protein sequence ID" value="GAA4245277.1"/>
    <property type="molecule type" value="Genomic_DNA"/>
</dbReference>
<dbReference type="InterPro" id="IPR025758">
    <property type="entry name" value="Fic/DOC_N"/>
</dbReference>
<reference evidence="3" key="1">
    <citation type="journal article" date="2019" name="Int. J. Syst. Evol. Microbiol.">
        <title>The Global Catalogue of Microorganisms (GCM) 10K type strain sequencing project: providing services to taxonomists for standard genome sequencing and annotation.</title>
        <authorList>
            <consortium name="The Broad Institute Genomics Platform"/>
            <consortium name="The Broad Institute Genome Sequencing Center for Infectious Disease"/>
            <person name="Wu L."/>
            <person name="Ma J."/>
        </authorList>
    </citation>
    <scope>NUCLEOTIDE SEQUENCE [LARGE SCALE GENOMIC DNA]</scope>
    <source>
        <strain evidence="3">JCM 17633</strain>
    </source>
</reference>
<dbReference type="InterPro" id="IPR040198">
    <property type="entry name" value="Fido_containing"/>
</dbReference>
<dbReference type="InterPro" id="IPR003812">
    <property type="entry name" value="Fido"/>
</dbReference>
<comment type="caution">
    <text evidence="2">The sequence shown here is derived from an EMBL/GenBank/DDBJ whole genome shotgun (WGS) entry which is preliminary data.</text>
</comment>
<proteinExistence type="predicted"/>
<protein>
    <submittedName>
        <fullName evidence="2">Fic family protein</fullName>
    </submittedName>
</protein>
<dbReference type="RefSeq" id="WP_334468451.1">
    <property type="nucleotide sequence ID" value="NZ_BAABCB010000028.1"/>
</dbReference>
<feature type="domain" description="Fido" evidence="1">
    <location>
        <begin position="108"/>
        <end position="254"/>
    </location>
</feature>
<evidence type="ECO:0000313" key="3">
    <source>
        <dbReference type="Proteomes" id="UP001501682"/>
    </source>
</evidence>
<evidence type="ECO:0000259" key="1">
    <source>
        <dbReference type="PROSITE" id="PS51459"/>
    </source>
</evidence>
<dbReference type="PROSITE" id="PS51459">
    <property type="entry name" value="FIDO"/>
    <property type="match status" value="1"/>
</dbReference>
<dbReference type="Gene3D" id="1.10.3290.10">
    <property type="entry name" value="Fido-like domain"/>
    <property type="match status" value="1"/>
</dbReference>
<dbReference type="PANTHER" id="PTHR13504:SF35">
    <property type="entry name" value="PROTEIN ADENYLYLTRANSFERASE SOFIC"/>
    <property type="match status" value="1"/>
</dbReference>
<keyword evidence="3" id="KW-1185">Reference proteome</keyword>
<evidence type="ECO:0000313" key="2">
    <source>
        <dbReference type="EMBL" id="GAA4245277.1"/>
    </source>
</evidence>
<name>A0ABP8CZD6_9FLAO</name>